<dbReference type="PANTHER" id="PTHR34427">
    <property type="entry name" value="DUF4283 DOMAIN PROTEIN"/>
    <property type="match status" value="1"/>
</dbReference>
<proteinExistence type="predicted"/>
<dbReference type="PANTHER" id="PTHR34427:SF5">
    <property type="entry name" value="DUF4283 DOMAIN-CONTAINING PROTEIN"/>
    <property type="match status" value="1"/>
</dbReference>
<gene>
    <name evidence="1" type="ORF">LSALG_LOCUS26335</name>
</gene>
<name>A0AA35Z7A7_LACSI</name>
<evidence type="ECO:0000313" key="1">
    <source>
        <dbReference type="EMBL" id="CAI9286938.1"/>
    </source>
</evidence>
<protein>
    <recommendedName>
        <fullName evidence="3">DUF4283 domain-containing protein</fullName>
    </recommendedName>
</protein>
<keyword evidence="2" id="KW-1185">Reference proteome</keyword>
<dbReference type="EMBL" id="OX465081">
    <property type="protein sequence ID" value="CAI9286938.1"/>
    <property type="molecule type" value="Genomic_DNA"/>
</dbReference>
<organism evidence="1 2">
    <name type="scientific">Lactuca saligna</name>
    <name type="common">Willowleaf lettuce</name>
    <dbReference type="NCBI Taxonomy" id="75948"/>
    <lineage>
        <taxon>Eukaryota</taxon>
        <taxon>Viridiplantae</taxon>
        <taxon>Streptophyta</taxon>
        <taxon>Embryophyta</taxon>
        <taxon>Tracheophyta</taxon>
        <taxon>Spermatophyta</taxon>
        <taxon>Magnoliopsida</taxon>
        <taxon>eudicotyledons</taxon>
        <taxon>Gunneridae</taxon>
        <taxon>Pentapetalae</taxon>
        <taxon>asterids</taxon>
        <taxon>campanulids</taxon>
        <taxon>Asterales</taxon>
        <taxon>Asteraceae</taxon>
        <taxon>Cichorioideae</taxon>
        <taxon>Cichorieae</taxon>
        <taxon>Lactucinae</taxon>
        <taxon>Lactuca</taxon>
    </lineage>
</organism>
<accession>A0AA35Z7A7</accession>
<dbReference type="Proteomes" id="UP001177003">
    <property type="component" value="Chromosome 5"/>
</dbReference>
<reference evidence="1" key="1">
    <citation type="submission" date="2023-04" db="EMBL/GenBank/DDBJ databases">
        <authorList>
            <person name="Vijverberg K."/>
            <person name="Xiong W."/>
            <person name="Schranz E."/>
        </authorList>
    </citation>
    <scope>NUCLEOTIDE SEQUENCE</scope>
</reference>
<sequence>MKELEKRLNGVKLRGETIKVNLALDKKGSAKPPNLPVAEVTSLDHLGHLPKLILAKGETDIKIKYISGLKVLIIFDHSRCTKEFKEDDNRWKEHLKWLSWADKIETHAEGVAWIKIVGPPLFLWGQPNFEKITKTLGKIIALFDDIPNRLDLSHVKIGILTTRRAIINEEIHISQEGKVFKLGIVEFNKNWFPFIFDPSEDYYEDSNLLENNETPVGEVAKNVNDIQITEMNEEMEEGEIWIKT</sequence>
<evidence type="ECO:0000313" key="2">
    <source>
        <dbReference type="Proteomes" id="UP001177003"/>
    </source>
</evidence>
<evidence type="ECO:0008006" key="3">
    <source>
        <dbReference type="Google" id="ProtNLM"/>
    </source>
</evidence>
<dbReference type="AlphaFoldDB" id="A0AA35Z7A7"/>